<dbReference type="AlphaFoldDB" id="A0A0D2NTB8"/>
<feature type="region of interest" description="Disordered" evidence="1">
    <location>
        <begin position="1"/>
        <end position="90"/>
    </location>
</feature>
<evidence type="ECO:0000313" key="3">
    <source>
        <dbReference type="Proteomes" id="UP000054270"/>
    </source>
</evidence>
<dbReference type="PANTHER" id="PTHR33050">
    <property type="entry name" value="REVERSE TRANSCRIPTASE DOMAIN-CONTAINING PROTEIN"/>
    <property type="match status" value="1"/>
</dbReference>
<dbReference type="OrthoDB" id="198652at2759"/>
<evidence type="ECO:0000256" key="1">
    <source>
        <dbReference type="SAM" id="MobiDB-lite"/>
    </source>
</evidence>
<sequence>MNVQPSELASTSRTCHGLRDPACDLNRLPSLSSTHTAKKHVESSKSTPEICESHANSSRREEGANHEVFPPLNGSEFSRESLSTSTPSSRLSIASHLMKRERLALETKSSALQSLRQNGMSEHTLIGFLPGIKLSPPPVSYSPTGGVNSGPIATTSTRNSCVNPTSHSTTESFSTTGRSVSSSAGAKNTASPTSIPSEASTTRSSSTMRPASPAQAPGAPNPCREHPEAKRKSAATIIAPADAKIRMGNAALGTSAADARNRATENRTVMEERNERVGFRPKYLRHNLWPIDSSSRLSPTTATWSETASPLPRPSISDLNNPIANSTISRYPELFAIVSPINVDVFEDLLSSHPNQPFVKSVCIGLREGFWPWADTQMDGYPHTYDASKPTPKDPERAAFLREQRDVEISKRRFSSSFGSELLPGMHSAPIHAVPKSDGAGLRMVTDHSSGEFSLNSMIAHAEVEGYPLDNMKHVGEFLLHARASLPTDVRLTMWKSDVAEAYRLCPMHPLWQIRQINTIDGQRHVDRNNAFGSCASGAIFIAFNSLVAWIAKNKLGFDYLGTYVDDSFGVDVEGDVEFYSPYVCFLPKHQKRLLDLWDTLGIPHKQRKQTSGSPLTIIGIDVDPNEMTLSLPASAKQKLVDELLLWSAEPPKKVDGKLPEGARLHVHFKLRRWLQLQGWLNWSFNVFSLLKPCLNLLYDKTAGKYIPDRRVYTNTAMRADLRWALNHIRNARGVQMIEARQWGPDDATITIYCDASLSGLGFWIQNSNTGFFATIPAFSNANTKADRIIFHYEALCLVSALNHAHLISSNHSSILMYTDNSNVFDIFNSFRANSDVNELLKCAADILIDGDHSLRVIHIPGVNNIVADALSRGEFKRAIDASPGLIIRPFQPLSFSPNCEN</sequence>
<feature type="region of interest" description="Disordered" evidence="1">
    <location>
        <begin position="140"/>
        <end position="233"/>
    </location>
</feature>
<dbReference type="EMBL" id="KN817573">
    <property type="protein sequence ID" value="KJA19806.1"/>
    <property type="molecule type" value="Genomic_DNA"/>
</dbReference>
<dbReference type="InterPro" id="IPR043502">
    <property type="entry name" value="DNA/RNA_pol_sf"/>
</dbReference>
<accession>A0A0D2NTB8</accession>
<feature type="compositionally biased region" description="Polar residues" evidence="1">
    <location>
        <begin position="141"/>
        <end position="164"/>
    </location>
</feature>
<keyword evidence="3" id="KW-1185">Reference proteome</keyword>
<name>A0A0D2NTB8_HYPSF</name>
<reference evidence="3" key="1">
    <citation type="submission" date="2014-04" db="EMBL/GenBank/DDBJ databases">
        <title>Evolutionary Origins and Diversification of the Mycorrhizal Mutualists.</title>
        <authorList>
            <consortium name="DOE Joint Genome Institute"/>
            <consortium name="Mycorrhizal Genomics Consortium"/>
            <person name="Kohler A."/>
            <person name="Kuo A."/>
            <person name="Nagy L.G."/>
            <person name="Floudas D."/>
            <person name="Copeland A."/>
            <person name="Barry K.W."/>
            <person name="Cichocki N."/>
            <person name="Veneault-Fourrey C."/>
            <person name="LaButti K."/>
            <person name="Lindquist E.A."/>
            <person name="Lipzen A."/>
            <person name="Lundell T."/>
            <person name="Morin E."/>
            <person name="Murat C."/>
            <person name="Riley R."/>
            <person name="Ohm R."/>
            <person name="Sun H."/>
            <person name="Tunlid A."/>
            <person name="Henrissat B."/>
            <person name="Grigoriev I.V."/>
            <person name="Hibbett D.S."/>
            <person name="Martin F."/>
        </authorList>
    </citation>
    <scope>NUCLEOTIDE SEQUENCE [LARGE SCALE GENOMIC DNA]</scope>
    <source>
        <strain evidence="3">FD-334 SS-4</strain>
    </source>
</reference>
<dbReference type="Proteomes" id="UP000054270">
    <property type="component" value="Unassembled WGS sequence"/>
</dbReference>
<feature type="compositionally biased region" description="Polar residues" evidence="1">
    <location>
        <begin position="1"/>
        <end position="14"/>
    </location>
</feature>
<organism evidence="2 3">
    <name type="scientific">Hypholoma sublateritium (strain FD-334 SS-4)</name>
    <dbReference type="NCBI Taxonomy" id="945553"/>
    <lineage>
        <taxon>Eukaryota</taxon>
        <taxon>Fungi</taxon>
        <taxon>Dikarya</taxon>
        <taxon>Basidiomycota</taxon>
        <taxon>Agaricomycotina</taxon>
        <taxon>Agaricomycetes</taxon>
        <taxon>Agaricomycetidae</taxon>
        <taxon>Agaricales</taxon>
        <taxon>Agaricineae</taxon>
        <taxon>Strophariaceae</taxon>
        <taxon>Hypholoma</taxon>
    </lineage>
</organism>
<dbReference type="STRING" id="945553.A0A0D2NTB8"/>
<proteinExistence type="predicted"/>
<evidence type="ECO:0000313" key="2">
    <source>
        <dbReference type="EMBL" id="KJA19806.1"/>
    </source>
</evidence>
<feature type="compositionally biased region" description="Low complexity" evidence="1">
    <location>
        <begin position="165"/>
        <end position="186"/>
    </location>
</feature>
<dbReference type="SUPFAM" id="SSF56672">
    <property type="entry name" value="DNA/RNA polymerases"/>
    <property type="match status" value="1"/>
</dbReference>
<protein>
    <submittedName>
        <fullName evidence="2">Uncharacterized protein</fullName>
    </submittedName>
</protein>
<dbReference type="PANTHER" id="PTHR33050:SF7">
    <property type="entry name" value="RIBONUCLEASE H"/>
    <property type="match status" value="1"/>
</dbReference>
<feature type="compositionally biased region" description="Polar residues" evidence="1">
    <location>
        <begin position="188"/>
        <end position="209"/>
    </location>
</feature>
<gene>
    <name evidence="2" type="ORF">HYPSUDRAFT_143183</name>
</gene>
<dbReference type="InterPro" id="IPR052055">
    <property type="entry name" value="Hepadnavirus_pol/RT"/>
</dbReference>
<dbReference type="OMA" id="ICESHAN"/>
<feature type="compositionally biased region" description="Low complexity" evidence="1">
    <location>
        <begin position="80"/>
        <end position="90"/>
    </location>
</feature>